<evidence type="ECO:0000256" key="3">
    <source>
        <dbReference type="SAM" id="MobiDB-lite"/>
    </source>
</evidence>
<keyword evidence="6" id="KW-1185">Reference proteome</keyword>
<dbReference type="SMART" id="SM00322">
    <property type="entry name" value="KH"/>
    <property type="match status" value="3"/>
</dbReference>
<dbReference type="Proteomes" id="UP000262825">
    <property type="component" value="Unassembled WGS sequence"/>
</dbReference>
<feature type="compositionally biased region" description="Low complexity" evidence="3">
    <location>
        <begin position="325"/>
        <end position="363"/>
    </location>
</feature>
<feature type="domain" description="K Homology" evidence="4">
    <location>
        <begin position="15"/>
        <end position="85"/>
    </location>
</feature>
<dbReference type="Pfam" id="PF00013">
    <property type="entry name" value="KH_1"/>
    <property type="match status" value="3"/>
</dbReference>
<dbReference type="VEuPathDB" id="FungiDB:SCODWIG_02273"/>
<feature type="region of interest" description="Disordered" evidence="3">
    <location>
        <begin position="307"/>
        <end position="402"/>
    </location>
</feature>
<evidence type="ECO:0000313" key="6">
    <source>
        <dbReference type="Proteomes" id="UP000262825"/>
    </source>
</evidence>
<dbReference type="InterPro" id="IPR004088">
    <property type="entry name" value="KH_dom_type_1"/>
</dbReference>
<dbReference type="PROSITE" id="PS50084">
    <property type="entry name" value="KH_TYPE_1"/>
    <property type="match status" value="3"/>
</dbReference>
<proteinExistence type="predicted"/>
<evidence type="ECO:0000256" key="2">
    <source>
        <dbReference type="PROSITE-ProRule" id="PRU00117"/>
    </source>
</evidence>
<reference evidence="6" key="1">
    <citation type="submission" date="2018-06" db="EMBL/GenBank/DDBJ databases">
        <authorList>
            <person name="Guldener U."/>
        </authorList>
    </citation>
    <scope>NUCLEOTIDE SEQUENCE [LARGE SCALE GENOMIC DNA]</scope>
    <source>
        <strain evidence="6">UTAD17</strain>
    </source>
</reference>
<dbReference type="EMBL" id="UFAJ01000375">
    <property type="protein sequence ID" value="SSD60512.1"/>
    <property type="molecule type" value="Genomic_DNA"/>
</dbReference>
<protein>
    <submittedName>
        <fullName evidence="5">Related to Heterogeneous nuclear rnp K-like protein 2</fullName>
    </submittedName>
</protein>
<organism evidence="5 6">
    <name type="scientific">Saccharomycodes ludwigii</name>
    <dbReference type="NCBI Taxonomy" id="36035"/>
    <lineage>
        <taxon>Eukaryota</taxon>
        <taxon>Fungi</taxon>
        <taxon>Dikarya</taxon>
        <taxon>Ascomycota</taxon>
        <taxon>Saccharomycotina</taxon>
        <taxon>Saccharomycetes</taxon>
        <taxon>Saccharomycodales</taxon>
        <taxon>Saccharomycodaceae</taxon>
        <taxon>Saccharomycodes</taxon>
    </lineage>
</organism>
<dbReference type="InterPro" id="IPR036612">
    <property type="entry name" value="KH_dom_type_1_sf"/>
</dbReference>
<name>A0A376B787_9ASCO</name>
<dbReference type="GO" id="GO:0003723">
    <property type="term" value="F:RNA binding"/>
    <property type="evidence" value="ECO:0007669"/>
    <property type="project" value="UniProtKB-UniRule"/>
</dbReference>
<feature type="compositionally biased region" description="Basic and acidic residues" evidence="3">
    <location>
        <begin position="376"/>
        <end position="402"/>
    </location>
</feature>
<evidence type="ECO:0000256" key="1">
    <source>
        <dbReference type="ARBA" id="ARBA00022737"/>
    </source>
</evidence>
<feature type="domain" description="K Homology" evidence="4">
    <location>
        <begin position="144"/>
        <end position="215"/>
    </location>
</feature>
<sequence length="402" mass="45449">MEENQEQQQQQQTKILITNRVLLSIKEASSLIGKGGNTIENIRQEHNVKLSLSPQIPRCSDRVLTCGGDLVDVCNAIADCVAVLNREIPFNERYVNHSYKVLNFILPKPTIDELGDEELLEEGELHDNAMKSESTKAEEEYLFSIGNLRLILSDSEIAVIIGTQGKRIKNLISTYGVKIVASKKELYESDDRILEFQGHPASIAKCLIEVNETLIASFAHIKHGRQYYPHTTFKEVFNVPKEYVGALMGYKGNRIVNLRKFAKCSIKVSEKVDNNGSRSFTITSDHKSGVEKALRLLQNNYKEEIRKRESGYYTNNNARDKNKNNKNNNNNNSIDDNNNNNDNSSSSNSSNTNNVNNNNNSTNAIHDNDDSDTDGSEEKRSKNNDNKDHQESYSNHLDKTIY</sequence>
<dbReference type="PANTHER" id="PTHR10288">
    <property type="entry name" value="KH DOMAIN CONTAINING RNA BINDING PROTEIN"/>
    <property type="match status" value="1"/>
</dbReference>
<dbReference type="AlphaFoldDB" id="A0A376B787"/>
<gene>
    <name evidence="5" type="ORF">SCODWIG_02273</name>
</gene>
<keyword evidence="2" id="KW-0694">RNA-binding</keyword>
<dbReference type="InterPro" id="IPR004087">
    <property type="entry name" value="KH_dom"/>
</dbReference>
<evidence type="ECO:0000259" key="4">
    <source>
        <dbReference type="SMART" id="SM00322"/>
    </source>
</evidence>
<keyword evidence="1" id="KW-0677">Repeat</keyword>
<dbReference type="SUPFAM" id="SSF54791">
    <property type="entry name" value="Eukaryotic type KH-domain (KH-domain type I)"/>
    <property type="match status" value="3"/>
</dbReference>
<evidence type="ECO:0000313" key="5">
    <source>
        <dbReference type="EMBL" id="SSD60512.1"/>
    </source>
</evidence>
<feature type="domain" description="K Homology" evidence="4">
    <location>
        <begin position="231"/>
        <end position="302"/>
    </location>
</feature>
<accession>A0A376B787</accession>
<dbReference type="OrthoDB" id="442947at2759"/>
<dbReference type="Gene3D" id="3.30.1370.10">
    <property type="entry name" value="K Homology domain, type 1"/>
    <property type="match status" value="3"/>
</dbReference>